<dbReference type="SMART" id="SM00507">
    <property type="entry name" value="HNHc"/>
    <property type="match status" value="1"/>
</dbReference>
<protein>
    <recommendedName>
        <fullName evidence="1">HNH nuclease domain-containing protein</fullName>
    </recommendedName>
</protein>
<dbReference type="Pfam" id="PF13392">
    <property type="entry name" value="HNH_3"/>
    <property type="match status" value="1"/>
</dbReference>
<accession>A0A2A8D2B6</accession>
<dbReference type="InterPro" id="IPR044925">
    <property type="entry name" value="His-Me_finger_sf"/>
</dbReference>
<dbReference type="InterPro" id="IPR003615">
    <property type="entry name" value="HNH_nuc"/>
</dbReference>
<dbReference type="InterPro" id="IPR010902">
    <property type="entry name" value="NUMOD4"/>
</dbReference>
<name>A0A2A8D2B6_9BACT</name>
<evidence type="ECO:0000259" key="1">
    <source>
        <dbReference type="SMART" id="SM00507"/>
    </source>
</evidence>
<comment type="caution">
    <text evidence="2">The sequence shown here is derived from an EMBL/GenBank/DDBJ whole genome shotgun (WGS) entry which is preliminary data.</text>
</comment>
<dbReference type="GO" id="GO:0016788">
    <property type="term" value="F:hydrolase activity, acting on ester bonds"/>
    <property type="evidence" value="ECO:0007669"/>
    <property type="project" value="InterPro"/>
</dbReference>
<feature type="domain" description="HNH nuclease" evidence="1">
    <location>
        <begin position="90"/>
        <end position="139"/>
    </location>
</feature>
<reference evidence="2 3" key="1">
    <citation type="submission" date="2017-10" db="EMBL/GenBank/DDBJ databases">
        <title>Draft genome of Longibacter Salinarum.</title>
        <authorList>
            <person name="Goh K.M."/>
            <person name="Shamsir M.S."/>
            <person name="Lim S.W."/>
        </authorList>
    </citation>
    <scope>NUCLEOTIDE SEQUENCE [LARGE SCALE GENOMIC DNA]</scope>
    <source>
        <strain evidence="2 3">KCTC 52045</strain>
    </source>
</reference>
<dbReference type="Gene3D" id="3.90.75.20">
    <property type="match status" value="1"/>
</dbReference>
<dbReference type="EMBL" id="PDEQ01000001">
    <property type="protein sequence ID" value="PEN15066.1"/>
    <property type="molecule type" value="Genomic_DNA"/>
</dbReference>
<evidence type="ECO:0000313" key="2">
    <source>
        <dbReference type="EMBL" id="PEN15066.1"/>
    </source>
</evidence>
<gene>
    <name evidence="2" type="ORF">CRI94_01910</name>
</gene>
<keyword evidence="3" id="KW-1185">Reference proteome</keyword>
<dbReference type="SUPFAM" id="SSF54060">
    <property type="entry name" value="His-Me finger endonucleases"/>
    <property type="match status" value="1"/>
</dbReference>
<sequence>MSLIYHVMSTSESNTELDDIVWRPVPGYEGRYEVSKTGKVRSLDRYTKTDYYDRHGNHVARKFSRGRSLSGMAVGPSGHEQVELYCKNGEPKRFLIHRLVMAAFGSEPANATDIINHVDNDATNNHIDNLEWVQPFENQLHGLLHRMLEEHGENRVRRRLDTWIDALTS</sequence>
<dbReference type="OrthoDB" id="6631788at2"/>
<dbReference type="AlphaFoldDB" id="A0A2A8D2B6"/>
<dbReference type="Pfam" id="PF07463">
    <property type="entry name" value="NUMOD4"/>
    <property type="match status" value="1"/>
</dbReference>
<proteinExistence type="predicted"/>
<organism evidence="2 3">
    <name type="scientific">Longibacter salinarum</name>
    <dbReference type="NCBI Taxonomy" id="1850348"/>
    <lineage>
        <taxon>Bacteria</taxon>
        <taxon>Pseudomonadati</taxon>
        <taxon>Rhodothermota</taxon>
        <taxon>Rhodothermia</taxon>
        <taxon>Rhodothermales</taxon>
        <taxon>Salisaetaceae</taxon>
        <taxon>Longibacter</taxon>
    </lineage>
</organism>
<evidence type="ECO:0000313" key="3">
    <source>
        <dbReference type="Proteomes" id="UP000220102"/>
    </source>
</evidence>
<dbReference type="Proteomes" id="UP000220102">
    <property type="component" value="Unassembled WGS sequence"/>
</dbReference>